<evidence type="ECO:0000313" key="3">
    <source>
        <dbReference type="Proteomes" id="UP001341840"/>
    </source>
</evidence>
<proteinExistence type="predicted"/>
<dbReference type="Proteomes" id="UP001341840">
    <property type="component" value="Unassembled WGS sequence"/>
</dbReference>
<accession>A0ABU6T4S6</accession>
<evidence type="ECO:0000256" key="1">
    <source>
        <dbReference type="SAM" id="MobiDB-lite"/>
    </source>
</evidence>
<comment type="caution">
    <text evidence="2">The sequence shown here is derived from an EMBL/GenBank/DDBJ whole genome shotgun (WGS) entry which is preliminary data.</text>
</comment>
<protein>
    <submittedName>
        <fullName evidence="2">Uncharacterized protein</fullName>
    </submittedName>
</protein>
<organism evidence="2 3">
    <name type="scientific">Stylosanthes scabra</name>
    <dbReference type="NCBI Taxonomy" id="79078"/>
    <lineage>
        <taxon>Eukaryota</taxon>
        <taxon>Viridiplantae</taxon>
        <taxon>Streptophyta</taxon>
        <taxon>Embryophyta</taxon>
        <taxon>Tracheophyta</taxon>
        <taxon>Spermatophyta</taxon>
        <taxon>Magnoliopsida</taxon>
        <taxon>eudicotyledons</taxon>
        <taxon>Gunneridae</taxon>
        <taxon>Pentapetalae</taxon>
        <taxon>rosids</taxon>
        <taxon>fabids</taxon>
        <taxon>Fabales</taxon>
        <taxon>Fabaceae</taxon>
        <taxon>Papilionoideae</taxon>
        <taxon>50 kb inversion clade</taxon>
        <taxon>dalbergioids sensu lato</taxon>
        <taxon>Dalbergieae</taxon>
        <taxon>Pterocarpus clade</taxon>
        <taxon>Stylosanthes</taxon>
    </lineage>
</organism>
<keyword evidence="3" id="KW-1185">Reference proteome</keyword>
<gene>
    <name evidence="2" type="ORF">PIB30_005646</name>
</gene>
<reference evidence="2 3" key="1">
    <citation type="journal article" date="2023" name="Plants (Basel)">
        <title>Bridging the Gap: Combining Genomics and Transcriptomics Approaches to Understand Stylosanthes scabra, an Orphan Legume from the Brazilian Caatinga.</title>
        <authorList>
            <person name="Ferreira-Neto J.R.C."/>
            <person name="da Silva M.D."/>
            <person name="Binneck E."/>
            <person name="de Melo N.F."/>
            <person name="da Silva R.H."/>
            <person name="de Melo A.L.T.M."/>
            <person name="Pandolfi V."/>
            <person name="Bustamante F.O."/>
            <person name="Brasileiro-Vidal A.C."/>
            <person name="Benko-Iseppon A.M."/>
        </authorList>
    </citation>
    <scope>NUCLEOTIDE SEQUENCE [LARGE SCALE GENOMIC DNA]</scope>
    <source>
        <tissue evidence="2">Leaves</tissue>
    </source>
</reference>
<sequence length="176" mass="19338">MGRGGAVNTHTHTIIPNTRPIQGGAGWDGADEIVISTADNEAGGVVFSWDGFRGRIFGRRFYRYGEKICSWSLQMVVVRCGGYGSRCRLGEWYGVFFGFHQIVRHGLRRIPSRATQPSIAICGLLSDTSPTVDSAAISIVAVHQLQLPSIAMLVRWVTWQAIEETHGSVFILPIHA</sequence>
<evidence type="ECO:0000313" key="2">
    <source>
        <dbReference type="EMBL" id="MED6143374.1"/>
    </source>
</evidence>
<feature type="compositionally biased region" description="Polar residues" evidence="1">
    <location>
        <begin position="8"/>
        <end position="20"/>
    </location>
</feature>
<feature type="region of interest" description="Disordered" evidence="1">
    <location>
        <begin position="1"/>
        <end position="23"/>
    </location>
</feature>
<dbReference type="EMBL" id="JASCZI010090632">
    <property type="protein sequence ID" value="MED6143374.1"/>
    <property type="molecule type" value="Genomic_DNA"/>
</dbReference>
<name>A0ABU6T4S6_9FABA</name>